<sequence length="673" mass="72925">MRPLFPFLTFSLALFLGKLQLSFAAPNHSSNAGTPRLKDSVPPPSNWLDLGRAPPTQVILLRIALPQARFSELERQLYEISDPSHARYGQHLMKEQVEELVRPDRRNVGAVDAWLAKYDIGGEAVQRSRAGDWVTIRVPVALAEEMLDTEFHLWKHYKDDDNKDVLVRTTQYSLPEDLHAHIELIQPTTYFGRPKAMSTSFLLEPLDVLKVNITVSLGSPSPSATPVNGSSPIFTDPNFGTNCSEMITVSCLLEMYNVAGYQPAATAENGIGITGYLGQFANMADLQSFYAAERPEAVNSTFKTVLVNDGQNDQTPENAGIEANLDTQFGFGIAFPTPGTFFSTGGSPPFVPDALTPSDTNEPYDDWLQFVLGMRADSVPQTISTSYGDDEQTVPKDYAIRVCREFALLGSRGVSVIFSSGDGGVGDGDPDPTTQQCISNDGKNQTRFIPEFPASCPYITAVGGTSGIPEVAAHFSGGGFSNYFGRPSYQNLAVQTYLNSLPTGQYQGLFNPYAYPDVSAQSRHFLMWFQGQGMLVSGTSASTPTFAAIIALLNDASIAACKPPLGFLNPMLYSIGAAGLNDVTAGNNPGCGTPGFNASKGWDPVTGLGTPDFSKLKNILSSWTPPAPTLLGGSSREHPQPESLCEHLAQNIVEKEENRGMYLPRQIILDFRG</sequence>
<accession>A0ACC0U1L3</accession>
<protein>
    <submittedName>
        <fullName evidence="1">Subtilisin-like protein</fullName>
    </submittedName>
</protein>
<reference evidence="1" key="1">
    <citation type="submission" date="2021-03" db="EMBL/GenBank/DDBJ databases">
        <title>Evolutionary priming and transition to the ectomycorrhizal habit in an iconic lineage of mushroom-forming fungi: is preadaptation a requirement?</title>
        <authorList>
            <consortium name="DOE Joint Genome Institute"/>
            <person name="Looney B.P."/>
            <person name="Miyauchi S."/>
            <person name="Morin E."/>
            <person name="Drula E."/>
            <person name="Courty P.E."/>
            <person name="Chicoki N."/>
            <person name="Fauchery L."/>
            <person name="Kohler A."/>
            <person name="Kuo A."/>
            <person name="LaButti K."/>
            <person name="Pangilinan J."/>
            <person name="Lipzen A."/>
            <person name="Riley R."/>
            <person name="Andreopoulos W."/>
            <person name="He G."/>
            <person name="Johnson J."/>
            <person name="Barry K.W."/>
            <person name="Grigoriev I.V."/>
            <person name="Nagy L."/>
            <person name="Hibbett D."/>
            <person name="Henrissat B."/>
            <person name="Matheny P.B."/>
            <person name="Labbe J."/>
            <person name="Martin A.F."/>
        </authorList>
    </citation>
    <scope>NUCLEOTIDE SEQUENCE</scope>
    <source>
        <strain evidence="1">BPL698</strain>
    </source>
</reference>
<name>A0ACC0U1L3_9AGAM</name>
<evidence type="ECO:0000313" key="1">
    <source>
        <dbReference type="EMBL" id="KAI9457302.1"/>
    </source>
</evidence>
<organism evidence="1 2">
    <name type="scientific">Russula earlei</name>
    <dbReference type="NCBI Taxonomy" id="71964"/>
    <lineage>
        <taxon>Eukaryota</taxon>
        <taxon>Fungi</taxon>
        <taxon>Dikarya</taxon>
        <taxon>Basidiomycota</taxon>
        <taxon>Agaricomycotina</taxon>
        <taxon>Agaricomycetes</taxon>
        <taxon>Russulales</taxon>
        <taxon>Russulaceae</taxon>
        <taxon>Russula</taxon>
    </lineage>
</organism>
<evidence type="ECO:0000313" key="2">
    <source>
        <dbReference type="Proteomes" id="UP001207468"/>
    </source>
</evidence>
<dbReference type="Proteomes" id="UP001207468">
    <property type="component" value="Unassembled WGS sequence"/>
</dbReference>
<proteinExistence type="predicted"/>
<keyword evidence="2" id="KW-1185">Reference proteome</keyword>
<gene>
    <name evidence="1" type="ORF">F5148DRAFT_984159</name>
</gene>
<dbReference type="EMBL" id="JAGFNK010000223">
    <property type="protein sequence ID" value="KAI9457302.1"/>
    <property type="molecule type" value="Genomic_DNA"/>
</dbReference>
<comment type="caution">
    <text evidence="1">The sequence shown here is derived from an EMBL/GenBank/DDBJ whole genome shotgun (WGS) entry which is preliminary data.</text>
</comment>